<protein>
    <recommendedName>
        <fullName evidence="3">CopG family transcriptional regulator</fullName>
    </recommendedName>
</protein>
<comment type="caution">
    <text evidence="1">The sequence shown here is derived from an EMBL/GenBank/DDBJ whole genome shotgun (WGS) entry which is preliminary data.</text>
</comment>
<dbReference type="EMBL" id="RCYR01000009">
    <property type="protein sequence ID" value="RYS80487.1"/>
    <property type="molecule type" value="Genomic_DNA"/>
</dbReference>
<gene>
    <name evidence="1" type="ORF">EAI93_06455</name>
</gene>
<sequence>MSPMKGQKIKDDPINKLVHFRINDETNKQLEFVSQKNNVSKSEVIRKGIEIQYKELKEKE</sequence>
<accession>A0A4Q5C9G8</accession>
<dbReference type="RefSeq" id="WP_129794851.1">
    <property type="nucleotide sequence ID" value="NZ_CATVPX010000017.1"/>
</dbReference>
<evidence type="ECO:0000313" key="1">
    <source>
        <dbReference type="EMBL" id="RYS80487.1"/>
    </source>
</evidence>
<name>A0A4Q5C9G8_9FIRM</name>
<proteinExistence type="predicted"/>
<evidence type="ECO:0000313" key="2">
    <source>
        <dbReference type="Proteomes" id="UP000292665"/>
    </source>
</evidence>
<reference evidence="1 2" key="1">
    <citation type="journal article" date="2019" name="Science, e1252229">
        <title>Invertible promoters mediate bacterial phase variation, antibiotic resistance, and host adaptation in the gut.</title>
        <authorList>
            <person name="Jiang X."/>
            <person name="Hall A.B."/>
            <person name="Arthur T.D."/>
            <person name="Plichta D.R."/>
            <person name="Covington C.T."/>
            <person name="Poyet M."/>
            <person name="Crothers J."/>
            <person name="Moses P.L."/>
            <person name="Tolonen A.C."/>
            <person name="Vlamakis H."/>
            <person name="Alm E.J."/>
            <person name="Xavier R.J."/>
        </authorList>
    </citation>
    <scope>NUCLEOTIDE SEQUENCE [LARGE SCALE GENOMIC DNA]</scope>
    <source>
        <strain evidence="2">aa_0143</strain>
    </source>
</reference>
<evidence type="ECO:0008006" key="3">
    <source>
        <dbReference type="Google" id="ProtNLM"/>
    </source>
</evidence>
<organism evidence="1 2">
    <name type="scientific">[Ruminococcus] torques</name>
    <dbReference type="NCBI Taxonomy" id="33039"/>
    <lineage>
        <taxon>Bacteria</taxon>
        <taxon>Bacillati</taxon>
        <taxon>Bacillota</taxon>
        <taxon>Clostridia</taxon>
        <taxon>Lachnospirales</taxon>
        <taxon>Lachnospiraceae</taxon>
        <taxon>Mediterraneibacter</taxon>
    </lineage>
</organism>
<dbReference type="Proteomes" id="UP000292665">
    <property type="component" value="Unassembled WGS sequence"/>
</dbReference>
<dbReference type="AlphaFoldDB" id="A0A4Q5C9G8"/>